<sequence length="116" mass="12241">MAPSPGAWREHVPLAGKRAGPYLGPVSPLGRALFTPHLDSSSKTETRQEKDSVSQGLRFNVFLSAPDLGYAPSSPPACAPNGPSLPVTTAQISAQHGDRRNRATISSVRQLGGRAR</sequence>
<evidence type="ECO:0000313" key="2">
    <source>
        <dbReference type="EMBL" id="KAJ8402998.1"/>
    </source>
</evidence>
<protein>
    <submittedName>
        <fullName evidence="2">Uncharacterized protein</fullName>
    </submittedName>
</protein>
<organism evidence="2 3">
    <name type="scientific">Aldrovandia affinis</name>
    <dbReference type="NCBI Taxonomy" id="143900"/>
    <lineage>
        <taxon>Eukaryota</taxon>
        <taxon>Metazoa</taxon>
        <taxon>Chordata</taxon>
        <taxon>Craniata</taxon>
        <taxon>Vertebrata</taxon>
        <taxon>Euteleostomi</taxon>
        <taxon>Actinopterygii</taxon>
        <taxon>Neopterygii</taxon>
        <taxon>Teleostei</taxon>
        <taxon>Notacanthiformes</taxon>
        <taxon>Halosauridae</taxon>
        <taxon>Aldrovandia</taxon>
    </lineage>
</organism>
<name>A0AAD7SI67_9TELE</name>
<keyword evidence="3" id="KW-1185">Reference proteome</keyword>
<feature type="compositionally biased region" description="Basic and acidic residues" evidence="1">
    <location>
        <begin position="40"/>
        <end position="52"/>
    </location>
</feature>
<proteinExistence type="predicted"/>
<feature type="region of interest" description="Disordered" evidence="1">
    <location>
        <begin position="93"/>
        <end position="116"/>
    </location>
</feature>
<evidence type="ECO:0000256" key="1">
    <source>
        <dbReference type="SAM" id="MobiDB-lite"/>
    </source>
</evidence>
<comment type="caution">
    <text evidence="2">The sequence shown here is derived from an EMBL/GenBank/DDBJ whole genome shotgun (WGS) entry which is preliminary data.</text>
</comment>
<dbReference type="Proteomes" id="UP001221898">
    <property type="component" value="Unassembled WGS sequence"/>
</dbReference>
<reference evidence="2" key="1">
    <citation type="journal article" date="2023" name="Science">
        <title>Genome structures resolve the early diversification of teleost fishes.</title>
        <authorList>
            <person name="Parey E."/>
            <person name="Louis A."/>
            <person name="Montfort J."/>
            <person name="Bouchez O."/>
            <person name="Roques C."/>
            <person name="Iampietro C."/>
            <person name="Lluch J."/>
            <person name="Castinel A."/>
            <person name="Donnadieu C."/>
            <person name="Desvignes T."/>
            <person name="Floi Bucao C."/>
            <person name="Jouanno E."/>
            <person name="Wen M."/>
            <person name="Mejri S."/>
            <person name="Dirks R."/>
            <person name="Jansen H."/>
            <person name="Henkel C."/>
            <person name="Chen W.J."/>
            <person name="Zahm M."/>
            <person name="Cabau C."/>
            <person name="Klopp C."/>
            <person name="Thompson A.W."/>
            <person name="Robinson-Rechavi M."/>
            <person name="Braasch I."/>
            <person name="Lecointre G."/>
            <person name="Bobe J."/>
            <person name="Postlethwait J.H."/>
            <person name="Berthelot C."/>
            <person name="Roest Crollius H."/>
            <person name="Guiguen Y."/>
        </authorList>
    </citation>
    <scope>NUCLEOTIDE SEQUENCE</scope>
    <source>
        <strain evidence="2">NC1722</strain>
    </source>
</reference>
<gene>
    <name evidence="2" type="ORF">AAFF_G00359140</name>
</gene>
<accession>A0AAD7SI67</accession>
<evidence type="ECO:0000313" key="3">
    <source>
        <dbReference type="Proteomes" id="UP001221898"/>
    </source>
</evidence>
<dbReference type="AlphaFoldDB" id="A0AAD7SI67"/>
<dbReference type="EMBL" id="JAINUG010000060">
    <property type="protein sequence ID" value="KAJ8402998.1"/>
    <property type="molecule type" value="Genomic_DNA"/>
</dbReference>
<feature type="region of interest" description="Disordered" evidence="1">
    <location>
        <begin position="34"/>
        <end position="53"/>
    </location>
</feature>